<dbReference type="InterPro" id="IPR001623">
    <property type="entry name" value="DnaJ_domain"/>
</dbReference>
<dbReference type="AlphaFoldDB" id="A0A8S1LXM2"/>
<evidence type="ECO:0000259" key="7">
    <source>
        <dbReference type="PROSITE" id="PS50076"/>
    </source>
</evidence>
<dbReference type="OMA" id="DDRMRKK"/>
<proteinExistence type="predicted"/>
<feature type="domain" description="J" evidence="7">
    <location>
        <begin position="13"/>
        <end position="77"/>
    </location>
</feature>
<dbReference type="InterPro" id="IPR018253">
    <property type="entry name" value="DnaJ_domain_CS"/>
</dbReference>
<dbReference type="PANTHER" id="PTHR43908:SF3">
    <property type="entry name" value="AT29763P-RELATED"/>
    <property type="match status" value="1"/>
</dbReference>
<dbReference type="SMART" id="SM00271">
    <property type="entry name" value="DnaJ"/>
    <property type="match status" value="1"/>
</dbReference>
<evidence type="ECO:0000256" key="5">
    <source>
        <dbReference type="ARBA" id="ARBA00023136"/>
    </source>
</evidence>
<organism evidence="8 9">
    <name type="scientific">Paramecium primaurelia</name>
    <dbReference type="NCBI Taxonomy" id="5886"/>
    <lineage>
        <taxon>Eukaryota</taxon>
        <taxon>Sar</taxon>
        <taxon>Alveolata</taxon>
        <taxon>Ciliophora</taxon>
        <taxon>Intramacronucleata</taxon>
        <taxon>Oligohymenophorea</taxon>
        <taxon>Peniculida</taxon>
        <taxon>Parameciidae</taxon>
        <taxon>Paramecium</taxon>
    </lineage>
</organism>
<dbReference type="GO" id="GO:0030544">
    <property type="term" value="F:Hsp70 protein binding"/>
    <property type="evidence" value="ECO:0007669"/>
    <property type="project" value="TreeGrafter"/>
</dbReference>
<accession>A0A8S1LXM2</accession>
<keyword evidence="5 6" id="KW-0472">Membrane</keyword>
<evidence type="ECO:0000313" key="9">
    <source>
        <dbReference type="Proteomes" id="UP000688137"/>
    </source>
</evidence>
<dbReference type="GO" id="GO:0005789">
    <property type="term" value="C:endoplasmic reticulum membrane"/>
    <property type="evidence" value="ECO:0007669"/>
    <property type="project" value="UniProtKB-SubCell"/>
</dbReference>
<keyword evidence="4 6" id="KW-1133">Transmembrane helix</keyword>
<evidence type="ECO:0000256" key="6">
    <source>
        <dbReference type="SAM" id="Phobius"/>
    </source>
</evidence>
<keyword evidence="3" id="KW-0256">Endoplasmic reticulum</keyword>
<dbReference type="Pfam" id="PF09320">
    <property type="entry name" value="DUF1977"/>
    <property type="match status" value="1"/>
</dbReference>
<comment type="caution">
    <text evidence="8">The sequence shown here is derived from an EMBL/GenBank/DDBJ whole genome shotgun (WGS) entry which is preliminary data.</text>
</comment>
<dbReference type="EMBL" id="CAJJDM010000045">
    <property type="protein sequence ID" value="CAD8070273.1"/>
    <property type="molecule type" value="Genomic_DNA"/>
</dbReference>
<keyword evidence="9" id="KW-1185">Reference proteome</keyword>
<evidence type="ECO:0000256" key="3">
    <source>
        <dbReference type="ARBA" id="ARBA00022824"/>
    </source>
</evidence>
<dbReference type="PANTHER" id="PTHR43908">
    <property type="entry name" value="AT29763P-RELATED"/>
    <property type="match status" value="1"/>
</dbReference>
<protein>
    <recommendedName>
        <fullName evidence="7">J domain-containing protein</fullName>
    </recommendedName>
</protein>
<gene>
    <name evidence="8" type="ORF">PPRIM_AZ9-3.1.T0450145</name>
</gene>
<dbReference type="Pfam" id="PF00226">
    <property type="entry name" value="DnaJ"/>
    <property type="match status" value="1"/>
</dbReference>
<dbReference type="Proteomes" id="UP000688137">
    <property type="component" value="Unassembled WGS sequence"/>
</dbReference>
<dbReference type="GO" id="GO:0071218">
    <property type="term" value="P:cellular response to misfolded protein"/>
    <property type="evidence" value="ECO:0007669"/>
    <property type="project" value="TreeGrafter"/>
</dbReference>
<comment type="subcellular location">
    <subcellularLocation>
        <location evidence="1">Endoplasmic reticulum membrane</location>
        <topology evidence="1">Single-pass membrane protein</topology>
    </subcellularLocation>
</comment>
<dbReference type="FunFam" id="1.10.287.110:FF:000229">
    <property type="entry name" value="Uncharacterized protein"/>
    <property type="match status" value="1"/>
</dbReference>
<dbReference type="InterPro" id="IPR015399">
    <property type="entry name" value="DUF1977_DnaJ-like"/>
</dbReference>
<dbReference type="CDD" id="cd06257">
    <property type="entry name" value="DnaJ"/>
    <property type="match status" value="1"/>
</dbReference>
<sequence>MAEEIKEFLKKKDYYEILGVSKSATDEELKKAYRKLALKFHPDKNQHEGAQEAFKRVAQAYNCLSNPDKKRVYDQYGTERPENQRQHHHQDQNGYYYEQCYGDDFANEIFRAFFGTPRAQHQNRQHHNGQINLQLMQILPIIMLILFSSSGFMSLFQKAPIYSFQRSYDYPTSQTTRILQVKYFVGSDFKEEISTKEKLRELELEIEQQYVNQLKHDCNNVQYKKQMYESYASRAFYQRDRDSYRNAIRRLDFSSCDQLDEHRRTIPRFDQLY</sequence>
<evidence type="ECO:0000256" key="2">
    <source>
        <dbReference type="ARBA" id="ARBA00022692"/>
    </source>
</evidence>
<dbReference type="InterPro" id="IPR051100">
    <property type="entry name" value="DnaJ_subfamily_B/C"/>
</dbReference>
<dbReference type="PROSITE" id="PS50076">
    <property type="entry name" value="DNAJ_2"/>
    <property type="match status" value="1"/>
</dbReference>
<dbReference type="PROSITE" id="PS00636">
    <property type="entry name" value="DNAJ_1"/>
    <property type="match status" value="1"/>
</dbReference>
<keyword evidence="2 6" id="KW-0812">Transmembrane</keyword>
<evidence type="ECO:0000313" key="8">
    <source>
        <dbReference type="EMBL" id="CAD8070273.1"/>
    </source>
</evidence>
<name>A0A8S1LXM2_PARPR</name>
<evidence type="ECO:0000256" key="4">
    <source>
        <dbReference type="ARBA" id="ARBA00022989"/>
    </source>
</evidence>
<evidence type="ECO:0000256" key="1">
    <source>
        <dbReference type="ARBA" id="ARBA00004389"/>
    </source>
</evidence>
<feature type="transmembrane region" description="Helical" evidence="6">
    <location>
        <begin position="135"/>
        <end position="156"/>
    </location>
</feature>
<reference evidence="8" key="1">
    <citation type="submission" date="2021-01" db="EMBL/GenBank/DDBJ databases">
        <authorList>
            <consortium name="Genoscope - CEA"/>
            <person name="William W."/>
        </authorList>
    </citation>
    <scope>NUCLEOTIDE SEQUENCE</scope>
</reference>